<dbReference type="PANTHER" id="PTHR32089">
    <property type="entry name" value="METHYL-ACCEPTING CHEMOTAXIS PROTEIN MCPB"/>
    <property type="match status" value="1"/>
</dbReference>
<feature type="transmembrane region" description="Helical" evidence="10">
    <location>
        <begin position="12"/>
        <end position="30"/>
    </location>
</feature>
<evidence type="ECO:0000259" key="12">
    <source>
        <dbReference type="PROSITE" id="PS50885"/>
    </source>
</evidence>
<evidence type="ECO:0000259" key="11">
    <source>
        <dbReference type="PROSITE" id="PS50111"/>
    </source>
</evidence>
<keyword evidence="2" id="KW-1003">Cell membrane</keyword>
<comment type="similarity">
    <text evidence="8">Belongs to the methyl-accepting chemotaxis (MCP) protein family.</text>
</comment>
<dbReference type="InterPro" id="IPR004089">
    <property type="entry name" value="MCPsignal_dom"/>
</dbReference>
<dbReference type="Proteomes" id="UP001157133">
    <property type="component" value="Unassembled WGS sequence"/>
</dbReference>
<keyword evidence="7 9" id="KW-0807">Transducer</keyword>
<comment type="caution">
    <text evidence="13">The sequence shown here is derived from an EMBL/GenBank/DDBJ whole genome shotgun (WGS) entry which is preliminary data.</text>
</comment>
<dbReference type="InterPro" id="IPR003660">
    <property type="entry name" value="HAMP_dom"/>
</dbReference>
<evidence type="ECO:0000256" key="6">
    <source>
        <dbReference type="ARBA" id="ARBA00023136"/>
    </source>
</evidence>
<keyword evidence="5 10" id="KW-1133">Transmembrane helix</keyword>
<dbReference type="SMART" id="SM00283">
    <property type="entry name" value="MA"/>
    <property type="match status" value="1"/>
</dbReference>
<accession>A0ABQ6GZG9</accession>
<name>A0ABQ6GZG9_9GAMM</name>
<dbReference type="CDD" id="cd18773">
    <property type="entry name" value="PDC1_HK_sensor"/>
    <property type="match status" value="1"/>
</dbReference>
<evidence type="ECO:0000256" key="1">
    <source>
        <dbReference type="ARBA" id="ARBA00004651"/>
    </source>
</evidence>
<evidence type="ECO:0000256" key="8">
    <source>
        <dbReference type="ARBA" id="ARBA00029447"/>
    </source>
</evidence>
<dbReference type="Gene3D" id="3.30.450.20">
    <property type="entry name" value="PAS domain"/>
    <property type="match status" value="2"/>
</dbReference>
<keyword evidence="6 10" id="KW-0472">Membrane</keyword>
<keyword evidence="14" id="KW-1185">Reference proteome</keyword>
<keyword evidence="3" id="KW-0145">Chemotaxis</keyword>
<feature type="domain" description="HAMP" evidence="12">
    <location>
        <begin position="337"/>
        <end position="391"/>
    </location>
</feature>
<dbReference type="Gene3D" id="1.10.287.950">
    <property type="entry name" value="Methyl-accepting chemotaxis protein"/>
    <property type="match status" value="1"/>
</dbReference>
<organism evidence="13 14">
    <name type="scientific">Thalassotalea eurytherma</name>
    <dbReference type="NCBI Taxonomy" id="1144278"/>
    <lineage>
        <taxon>Bacteria</taxon>
        <taxon>Pseudomonadati</taxon>
        <taxon>Pseudomonadota</taxon>
        <taxon>Gammaproteobacteria</taxon>
        <taxon>Alteromonadales</taxon>
        <taxon>Colwelliaceae</taxon>
        <taxon>Thalassotalea</taxon>
    </lineage>
</organism>
<evidence type="ECO:0000313" key="13">
    <source>
        <dbReference type="EMBL" id="GLX81363.1"/>
    </source>
</evidence>
<dbReference type="SMART" id="SM00304">
    <property type="entry name" value="HAMP"/>
    <property type="match status" value="1"/>
</dbReference>
<dbReference type="Pfam" id="PF00672">
    <property type="entry name" value="HAMP"/>
    <property type="match status" value="1"/>
</dbReference>
<evidence type="ECO:0000256" key="10">
    <source>
        <dbReference type="SAM" id="Phobius"/>
    </source>
</evidence>
<reference evidence="13 14" key="1">
    <citation type="submission" date="2023-03" db="EMBL/GenBank/DDBJ databases">
        <title>Draft genome sequence of Thalassotalea eurytherma JCM 18482T.</title>
        <authorList>
            <person name="Sawabe T."/>
        </authorList>
    </citation>
    <scope>NUCLEOTIDE SEQUENCE [LARGE SCALE GENOMIC DNA]</scope>
    <source>
        <strain evidence="13 14">JCM 18482</strain>
    </source>
</reference>
<dbReference type="RefSeq" id="WP_284206694.1">
    <property type="nucleotide sequence ID" value="NZ_BSSU01000004.1"/>
</dbReference>
<protein>
    <submittedName>
        <fullName evidence="13">Methyl-accepting chemotaxis protein</fullName>
    </submittedName>
</protein>
<proteinExistence type="inferred from homology"/>
<dbReference type="PANTHER" id="PTHR32089:SF112">
    <property type="entry name" value="LYSOZYME-LIKE PROTEIN-RELATED"/>
    <property type="match status" value="1"/>
</dbReference>
<evidence type="ECO:0000313" key="14">
    <source>
        <dbReference type="Proteomes" id="UP001157133"/>
    </source>
</evidence>
<evidence type="ECO:0000256" key="7">
    <source>
        <dbReference type="ARBA" id="ARBA00023224"/>
    </source>
</evidence>
<sequence>MKNRPSVVRKVLVSISGIIAVIAIAVAYFVTSERATSVEQTVTQEIRRATQQAGYGIHEFFRERSRVVTSLQGNPFINDWFANYSQRGSAIDNDLRYQQIVALFKYESKFDPQIKSVFYAPAATHEYFDINGRYNDPNYFTSKRPWWFEALDKDRLFITNPEIDANDGSIVTSIKTTVYTPSRRLLGVLGIDILASEIKSGLIDKMHYQNEGFGFLFTADGRIISFPDDANDIDMSKLPTLDQVDNLLSHADGFKALLNQSKPQKELLTTVSFKGEEYLALISPIIDETMALDWRVGFMVPMHAINDPVTQTTYTSIVSVILVLALTSGVIFITVQRLLTKPLKRITVAMDDIATGDGDLTKRMDINTNDELGQLSESFNTFVENIQNIITTCNSTTQKVLSESDDVSHLVDDFSSTVGAQKGYIEQIATAATQMTQTIHGISDNAQTSLDYATQAAQESQEGKQLANNANILMNDLAEEVSRSTDVVNDLHKNSESISAVLEVIKNIAEQTNLLALNAAIEAARAGEQGRGFAVVADEVRTLASRTQDSTGDIEKIIVKLQESAAGAVAAMNIGTEKTHQGVTVISKVSEKLTQINEAVALIEEQSNEAASTIKEQASASDEITQQTIAVNELADQAVTQTTDMASKSQSQKAVTLELTETISQFKV</sequence>
<evidence type="ECO:0000256" key="3">
    <source>
        <dbReference type="ARBA" id="ARBA00022500"/>
    </source>
</evidence>
<dbReference type="Pfam" id="PF00015">
    <property type="entry name" value="MCPsignal"/>
    <property type="match status" value="1"/>
</dbReference>
<evidence type="ECO:0000256" key="9">
    <source>
        <dbReference type="PROSITE-ProRule" id="PRU00284"/>
    </source>
</evidence>
<keyword evidence="4 10" id="KW-0812">Transmembrane</keyword>
<dbReference type="SUPFAM" id="SSF58104">
    <property type="entry name" value="Methyl-accepting chemotaxis protein (MCP) signaling domain"/>
    <property type="match status" value="1"/>
</dbReference>
<gene>
    <name evidence="13" type="ORF">theurythT_08150</name>
</gene>
<dbReference type="PROSITE" id="PS50111">
    <property type="entry name" value="CHEMOTAXIS_TRANSDUC_2"/>
    <property type="match status" value="1"/>
</dbReference>
<dbReference type="Pfam" id="PF02743">
    <property type="entry name" value="dCache_1"/>
    <property type="match status" value="1"/>
</dbReference>
<evidence type="ECO:0000256" key="5">
    <source>
        <dbReference type="ARBA" id="ARBA00022989"/>
    </source>
</evidence>
<dbReference type="CDD" id="cd06225">
    <property type="entry name" value="HAMP"/>
    <property type="match status" value="1"/>
</dbReference>
<dbReference type="PROSITE" id="PS50885">
    <property type="entry name" value="HAMP"/>
    <property type="match status" value="1"/>
</dbReference>
<dbReference type="EMBL" id="BSSU01000004">
    <property type="protein sequence ID" value="GLX81363.1"/>
    <property type="molecule type" value="Genomic_DNA"/>
</dbReference>
<evidence type="ECO:0000256" key="2">
    <source>
        <dbReference type="ARBA" id="ARBA00022475"/>
    </source>
</evidence>
<comment type="subcellular location">
    <subcellularLocation>
        <location evidence="1">Cell membrane</location>
        <topology evidence="1">Multi-pass membrane protein</topology>
    </subcellularLocation>
</comment>
<feature type="domain" description="Methyl-accepting transducer" evidence="11">
    <location>
        <begin position="396"/>
        <end position="632"/>
    </location>
</feature>
<dbReference type="CDD" id="cd11386">
    <property type="entry name" value="MCP_signal"/>
    <property type="match status" value="1"/>
</dbReference>
<evidence type="ECO:0000256" key="4">
    <source>
        <dbReference type="ARBA" id="ARBA00022692"/>
    </source>
</evidence>
<dbReference type="InterPro" id="IPR033479">
    <property type="entry name" value="dCache_1"/>
</dbReference>